<dbReference type="GO" id="GO:0050614">
    <property type="term" value="F:Delta24-sterol reductase activity"/>
    <property type="evidence" value="ECO:0007669"/>
    <property type="project" value="UniProtKB-EC"/>
</dbReference>
<comment type="subcellular location">
    <subcellularLocation>
        <location evidence="1">Membrane</location>
        <topology evidence="1">Single-pass membrane protein</topology>
    </subcellularLocation>
</comment>
<keyword evidence="6" id="KW-0472">Membrane</keyword>
<organism evidence="9 10">
    <name type="scientific">Microthyrium microscopicum</name>
    <dbReference type="NCBI Taxonomy" id="703497"/>
    <lineage>
        <taxon>Eukaryota</taxon>
        <taxon>Fungi</taxon>
        <taxon>Dikarya</taxon>
        <taxon>Ascomycota</taxon>
        <taxon>Pezizomycotina</taxon>
        <taxon>Dothideomycetes</taxon>
        <taxon>Dothideomycetes incertae sedis</taxon>
        <taxon>Microthyriales</taxon>
        <taxon>Microthyriaceae</taxon>
        <taxon>Microthyrium</taxon>
    </lineage>
</organism>
<evidence type="ECO:0000256" key="7">
    <source>
        <dbReference type="SAM" id="MobiDB-lite"/>
    </source>
</evidence>
<sequence>MNDQDAIAKHSRLTLAVSEQIKGFHDSGKQFRIYHGSTNSTRSDSTRHADSSVSLVELKNILSIDKEKLIVSAEPNVPFDALLKATLAQGLVPPVVPEFPGITVGGAFAGSAGESSSFKYGFVDATVERIECILGDGAPREVGREDELFKAAAGTLGTIAVVTRLDIRLVKAEDYVELRYHLVTSFDDAVGTIVREGGPTSSNDFLDTIMYSPTKGAVITGRMVDKSHTNKQQITRFTRRHDPWFYVHAEKMISNPPKPSKSTPKASPPSPSSSDSDNLRQPAIDYVPLTDYLFRYDRGGFWVGRFGFTYFSLPFIAPLRYIMDKYLHTREMFHALHVSNQQQLYIVEDVAVPIPRAPGFLADLHSDLGIYPLWLCPLRFQETGLKIKHFPADTDTLLNVGVWGAVPKGKDYTGANRELEKRVRDCDGVKWLYAQMFYSEEEFWSIYDREAYEALREKFGATKSLPSVFDKIKQPPKKLEKKGIKGKVVGFWVFPGLYGLYKVWRGKDYIIERKQKTR</sequence>
<evidence type="ECO:0000256" key="2">
    <source>
        <dbReference type="ARBA" id="ARBA00012405"/>
    </source>
</evidence>
<evidence type="ECO:0000256" key="6">
    <source>
        <dbReference type="ARBA" id="ARBA00023136"/>
    </source>
</evidence>
<dbReference type="PANTHER" id="PTHR10801:SF0">
    <property type="entry name" value="DELTA(24)-STEROL REDUCTASE"/>
    <property type="match status" value="1"/>
</dbReference>
<dbReference type="GO" id="GO:0000246">
    <property type="term" value="F:Delta24(24-1) sterol reductase activity"/>
    <property type="evidence" value="ECO:0007669"/>
    <property type="project" value="TreeGrafter"/>
</dbReference>
<dbReference type="SUPFAM" id="SSF56176">
    <property type="entry name" value="FAD-binding/transporter-associated domain-like"/>
    <property type="match status" value="1"/>
</dbReference>
<dbReference type="PROSITE" id="PS51387">
    <property type="entry name" value="FAD_PCMH"/>
    <property type="match status" value="1"/>
</dbReference>
<dbReference type="EMBL" id="MU004233">
    <property type="protein sequence ID" value="KAF2671256.1"/>
    <property type="molecule type" value="Genomic_DNA"/>
</dbReference>
<keyword evidence="10" id="KW-1185">Reference proteome</keyword>
<keyword evidence="4" id="KW-1133">Transmembrane helix</keyword>
<dbReference type="GO" id="GO:0016020">
    <property type="term" value="C:membrane"/>
    <property type="evidence" value="ECO:0007669"/>
    <property type="project" value="UniProtKB-SubCell"/>
</dbReference>
<evidence type="ECO:0000256" key="4">
    <source>
        <dbReference type="ARBA" id="ARBA00022989"/>
    </source>
</evidence>
<evidence type="ECO:0000313" key="10">
    <source>
        <dbReference type="Proteomes" id="UP000799302"/>
    </source>
</evidence>
<dbReference type="Pfam" id="PF01565">
    <property type="entry name" value="FAD_binding_4"/>
    <property type="match status" value="1"/>
</dbReference>
<dbReference type="PANTHER" id="PTHR10801">
    <property type="entry name" value="24-DEHYDROCHOLESTEROL REDUCTASE"/>
    <property type="match status" value="1"/>
</dbReference>
<name>A0A6A6UHT9_9PEZI</name>
<dbReference type="InterPro" id="IPR036318">
    <property type="entry name" value="FAD-bd_PCMH-like_sf"/>
</dbReference>
<dbReference type="GO" id="GO:0005737">
    <property type="term" value="C:cytoplasm"/>
    <property type="evidence" value="ECO:0007669"/>
    <property type="project" value="TreeGrafter"/>
</dbReference>
<reference evidence="9" key="1">
    <citation type="journal article" date="2020" name="Stud. Mycol.">
        <title>101 Dothideomycetes genomes: a test case for predicting lifestyles and emergence of pathogens.</title>
        <authorList>
            <person name="Haridas S."/>
            <person name="Albert R."/>
            <person name="Binder M."/>
            <person name="Bloem J."/>
            <person name="Labutti K."/>
            <person name="Salamov A."/>
            <person name="Andreopoulos B."/>
            <person name="Baker S."/>
            <person name="Barry K."/>
            <person name="Bills G."/>
            <person name="Bluhm B."/>
            <person name="Cannon C."/>
            <person name="Castanera R."/>
            <person name="Culley D."/>
            <person name="Daum C."/>
            <person name="Ezra D."/>
            <person name="Gonzalez J."/>
            <person name="Henrissat B."/>
            <person name="Kuo A."/>
            <person name="Liang C."/>
            <person name="Lipzen A."/>
            <person name="Lutzoni F."/>
            <person name="Magnuson J."/>
            <person name="Mondo S."/>
            <person name="Nolan M."/>
            <person name="Ohm R."/>
            <person name="Pangilinan J."/>
            <person name="Park H.-J."/>
            <person name="Ramirez L."/>
            <person name="Alfaro M."/>
            <person name="Sun H."/>
            <person name="Tritt A."/>
            <person name="Yoshinaga Y."/>
            <person name="Zwiers L.-H."/>
            <person name="Turgeon B."/>
            <person name="Goodwin S."/>
            <person name="Spatafora J."/>
            <person name="Crous P."/>
            <person name="Grigoriev I."/>
        </authorList>
    </citation>
    <scope>NUCLEOTIDE SEQUENCE</scope>
    <source>
        <strain evidence="9">CBS 115976</strain>
    </source>
</reference>
<keyword evidence="5" id="KW-0560">Oxidoreductase</keyword>
<evidence type="ECO:0000256" key="1">
    <source>
        <dbReference type="ARBA" id="ARBA00004167"/>
    </source>
</evidence>
<evidence type="ECO:0000313" key="9">
    <source>
        <dbReference type="EMBL" id="KAF2671256.1"/>
    </source>
</evidence>
<dbReference type="OrthoDB" id="415825at2759"/>
<evidence type="ECO:0000256" key="3">
    <source>
        <dbReference type="ARBA" id="ARBA00022692"/>
    </source>
</evidence>
<dbReference type="InterPro" id="IPR006094">
    <property type="entry name" value="Oxid_FAD_bind_N"/>
</dbReference>
<dbReference type="GO" id="GO:0008202">
    <property type="term" value="P:steroid metabolic process"/>
    <property type="evidence" value="ECO:0007669"/>
    <property type="project" value="TreeGrafter"/>
</dbReference>
<dbReference type="InterPro" id="IPR040165">
    <property type="entry name" value="Diminuto-like"/>
</dbReference>
<keyword evidence="3" id="KW-0812">Transmembrane</keyword>
<proteinExistence type="predicted"/>
<dbReference type="Gene3D" id="3.30.465.10">
    <property type="match status" value="1"/>
</dbReference>
<accession>A0A6A6UHT9</accession>
<feature type="region of interest" description="Disordered" evidence="7">
    <location>
        <begin position="253"/>
        <end position="280"/>
    </location>
</feature>
<protein>
    <recommendedName>
        <fullName evidence="2">Delta(24)-sterol reductase</fullName>
        <ecNumber evidence="2">1.3.1.72</ecNumber>
    </recommendedName>
</protein>
<dbReference type="InterPro" id="IPR016169">
    <property type="entry name" value="FAD-bd_PCMH_sub2"/>
</dbReference>
<dbReference type="EC" id="1.3.1.72" evidence="2"/>
<evidence type="ECO:0000256" key="5">
    <source>
        <dbReference type="ARBA" id="ARBA00023002"/>
    </source>
</evidence>
<dbReference type="InterPro" id="IPR016166">
    <property type="entry name" value="FAD-bd_PCMH"/>
</dbReference>
<dbReference type="AlphaFoldDB" id="A0A6A6UHT9"/>
<gene>
    <name evidence="9" type="ORF">BT63DRAFT_423462</name>
</gene>
<feature type="domain" description="FAD-binding PCMH-type" evidence="8">
    <location>
        <begin position="1"/>
        <end position="172"/>
    </location>
</feature>
<dbReference type="Proteomes" id="UP000799302">
    <property type="component" value="Unassembled WGS sequence"/>
</dbReference>
<evidence type="ECO:0000259" key="8">
    <source>
        <dbReference type="PROSITE" id="PS51387"/>
    </source>
</evidence>
<dbReference type="GO" id="GO:0071949">
    <property type="term" value="F:FAD binding"/>
    <property type="evidence" value="ECO:0007669"/>
    <property type="project" value="InterPro"/>
</dbReference>